<dbReference type="SUPFAM" id="SSF48452">
    <property type="entry name" value="TPR-like"/>
    <property type="match status" value="1"/>
</dbReference>
<comment type="similarity">
    <text evidence="1">Belongs to the mab-21 family.</text>
</comment>
<comment type="caution">
    <text evidence="4">The sequence shown here is derived from an EMBL/GenBank/DDBJ whole genome shotgun (WGS) entry which is preliminary data.</text>
</comment>
<dbReference type="Pfam" id="PF20266">
    <property type="entry name" value="Mab-21_C"/>
    <property type="match status" value="1"/>
</dbReference>
<sequence length="707" mass="81688">MKLKNTMTIKRDLVSELNVCHTSFILDHFLPKWFVKRKVIQFSNGFLHFWRDFTNPTDLSNIIIAGSVSDAVYIPDSRPRQHDGSDIWVKHYDVDILYIADVLVGYDRHEPIQYVIDTSNTYPGYFRLRPRPDSVLSSGLEENEWPDFVKDILSKKQTEVRYVILDGDESCGTYGICRSTLKNAGYKQCGPAFTDDSDELSVDLVTTGKCICWPPEADEFFTRTSLSGWPSETMKHKILCQGCHFVSKAHSASPYPELEYRFSFIMAEKMLLASLPLAQRQCFIIFKILVKDAIAPYTAITSYCLKTTLFWTLERIPTRLWTDAIHGLATGFLGLLDILIKFLASFCIPHYFIPENNLLAFVSKEHIKGSLRKLLKLRHHPIDILVKFDEMREFQGKCLEPMSVQLKETIDQMGMKFKQNTVEECLVLHLADTYSCLRHSISQKDFPTVLGLMDMFRCYEIINNSPQTHFLSLVEKELDSITETTSFGEMVDFLALLASIVYQKELDGPRCPEGQCFVDEAFKKALTNEHDNGLTHLYYGMFLLQCNKCDQAMSCFREALQFYNSDSMVCEYFSELRGTLNGILDQLLSKYDIISADCFAVCYHFMIEILIQKKQEEEAWKLIMEFEKRKSHFVPFCKHINKMLLAFAYMMVGEHWNAALTFDSDEIFEERISKLSISYADICRLVYLYDVFCQLIIHGLIADIEDM</sequence>
<dbReference type="AlphaFoldDB" id="A0AAD9IXJ5"/>
<proteinExistence type="inferred from homology"/>
<evidence type="ECO:0000313" key="4">
    <source>
        <dbReference type="EMBL" id="KAK2142534.1"/>
    </source>
</evidence>
<dbReference type="InterPro" id="IPR011990">
    <property type="entry name" value="TPR-like_helical_dom_sf"/>
</dbReference>
<gene>
    <name evidence="4" type="ORF">LSH36_942g01046</name>
</gene>
<dbReference type="PANTHER" id="PTHR10656">
    <property type="entry name" value="CELL FATE DETERMINING PROTEIN MAB21-RELATED"/>
    <property type="match status" value="1"/>
</dbReference>
<feature type="domain" description="Mab-21-like HhH/H2TH-like" evidence="3">
    <location>
        <begin position="279"/>
        <end position="372"/>
    </location>
</feature>
<feature type="domain" description="Mab-21-like nucleotidyltransferase" evidence="2">
    <location>
        <begin position="183"/>
        <end position="273"/>
    </location>
</feature>
<keyword evidence="5" id="KW-1185">Reference proteome</keyword>
<organism evidence="4 5">
    <name type="scientific">Paralvinella palmiformis</name>
    <dbReference type="NCBI Taxonomy" id="53620"/>
    <lineage>
        <taxon>Eukaryota</taxon>
        <taxon>Metazoa</taxon>
        <taxon>Spiralia</taxon>
        <taxon>Lophotrochozoa</taxon>
        <taxon>Annelida</taxon>
        <taxon>Polychaeta</taxon>
        <taxon>Sedentaria</taxon>
        <taxon>Canalipalpata</taxon>
        <taxon>Terebellida</taxon>
        <taxon>Terebelliformia</taxon>
        <taxon>Alvinellidae</taxon>
        <taxon>Paralvinella</taxon>
    </lineage>
</organism>
<accession>A0AAD9IXJ5</accession>
<dbReference type="Proteomes" id="UP001208570">
    <property type="component" value="Unassembled WGS sequence"/>
</dbReference>
<protein>
    <recommendedName>
        <fullName evidence="6">Mab-21-like HhH/H2TH-like domain-containing protein</fullName>
    </recommendedName>
</protein>
<evidence type="ECO:0000259" key="3">
    <source>
        <dbReference type="Pfam" id="PF20266"/>
    </source>
</evidence>
<dbReference type="InterPro" id="IPR046906">
    <property type="entry name" value="Mab-21_HhH/H2TH-like"/>
</dbReference>
<dbReference type="PANTHER" id="PTHR10656:SF69">
    <property type="entry name" value="MAB-21-LIKE HHH_H2TH-LIKE DOMAIN-CONTAINING PROTEIN"/>
    <property type="match status" value="1"/>
</dbReference>
<evidence type="ECO:0000256" key="1">
    <source>
        <dbReference type="ARBA" id="ARBA00008307"/>
    </source>
</evidence>
<dbReference type="Pfam" id="PF03281">
    <property type="entry name" value="Mab-21"/>
    <property type="match status" value="1"/>
</dbReference>
<evidence type="ECO:0000259" key="2">
    <source>
        <dbReference type="Pfam" id="PF03281"/>
    </source>
</evidence>
<dbReference type="InterPro" id="IPR024810">
    <property type="entry name" value="MAB21L/cGLR"/>
</dbReference>
<dbReference type="Gene3D" id="1.10.1410.40">
    <property type="match status" value="1"/>
</dbReference>
<dbReference type="InterPro" id="IPR046903">
    <property type="entry name" value="Mab-21-like_nuc_Trfase"/>
</dbReference>
<evidence type="ECO:0000313" key="5">
    <source>
        <dbReference type="Proteomes" id="UP001208570"/>
    </source>
</evidence>
<name>A0AAD9IXJ5_9ANNE</name>
<reference evidence="4" key="1">
    <citation type="journal article" date="2023" name="Mol. Biol. Evol.">
        <title>Third-Generation Sequencing Reveals the Adaptive Role of the Epigenome in Three Deep-Sea Polychaetes.</title>
        <authorList>
            <person name="Perez M."/>
            <person name="Aroh O."/>
            <person name="Sun Y."/>
            <person name="Lan Y."/>
            <person name="Juniper S.K."/>
            <person name="Young C.R."/>
            <person name="Angers B."/>
            <person name="Qian P.Y."/>
        </authorList>
    </citation>
    <scope>NUCLEOTIDE SEQUENCE</scope>
    <source>
        <strain evidence="4">P08H-3</strain>
    </source>
</reference>
<dbReference type="SMART" id="SM01265">
    <property type="entry name" value="Mab-21"/>
    <property type="match status" value="1"/>
</dbReference>
<evidence type="ECO:0008006" key="6">
    <source>
        <dbReference type="Google" id="ProtNLM"/>
    </source>
</evidence>
<dbReference type="EMBL" id="JAODUP010000942">
    <property type="protein sequence ID" value="KAK2142534.1"/>
    <property type="molecule type" value="Genomic_DNA"/>
</dbReference>